<evidence type="ECO:0000256" key="3">
    <source>
        <dbReference type="ARBA" id="ARBA00022771"/>
    </source>
</evidence>
<evidence type="ECO:0000313" key="9">
    <source>
        <dbReference type="Proteomes" id="UP001443914"/>
    </source>
</evidence>
<evidence type="ECO:0000259" key="7">
    <source>
        <dbReference type="Pfam" id="PF08646"/>
    </source>
</evidence>
<dbReference type="PANTHER" id="PTHR47165">
    <property type="entry name" value="OS03G0429900 PROTEIN"/>
    <property type="match status" value="1"/>
</dbReference>
<protein>
    <recommendedName>
        <fullName evidence="10">Replication factor A C-terminal domain-containing protein</fullName>
    </recommendedName>
</protein>
<dbReference type="PANTHER" id="PTHR47165:SF4">
    <property type="entry name" value="OS03G0429900 PROTEIN"/>
    <property type="match status" value="1"/>
</dbReference>
<evidence type="ECO:0000256" key="5">
    <source>
        <dbReference type="ARBA" id="ARBA00023125"/>
    </source>
</evidence>
<dbReference type="InterPro" id="IPR013955">
    <property type="entry name" value="Rep_factor-A_C"/>
</dbReference>
<keyword evidence="5" id="KW-0238">DNA-binding</keyword>
<dbReference type="Gene3D" id="2.40.50.140">
    <property type="entry name" value="Nucleic acid-binding proteins"/>
    <property type="match status" value="2"/>
</dbReference>
<feature type="domain" description="Replication factor A C-terminal" evidence="7">
    <location>
        <begin position="179"/>
        <end position="315"/>
    </location>
</feature>
<dbReference type="GO" id="GO:0008270">
    <property type="term" value="F:zinc ion binding"/>
    <property type="evidence" value="ECO:0007669"/>
    <property type="project" value="UniProtKB-KW"/>
</dbReference>
<dbReference type="AlphaFoldDB" id="A0AAW1K741"/>
<evidence type="ECO:0000256" key="2">
    <source>
        <dbReference type="ARBA" id="ARBA00022723"/>
    </source>
</evidence>
<dbReference type="EMBL" id="JBDFQZ010000006">
    <property type="protein sequence ID" value="KAK9713888.1"/>
    <property type="molecule type" value="Genomic_DNA"/>
</dbReference>
<keyword evidence="3" id="KW-0863">Zinc-finger</keyword>
<dbReference type="GO" id="GO:0003677">
    <property type="term" value="F:DNA binding"/>
    <property type="evidence" value="ECO:0007669"/>
    <property type="project" value="UniProtKB-KW"/>
</dbReference>
<dbReference type="SUPFAM" id="SSF50249">
    <property type="entry name" value="Nucleic acid-binding proteins"/>
    <property type="match status" value="2"/>
</dbReference>
<dbReference type="InterPro" id="IPR012340">
    <property type="entry name" value="NA-bd_OB-fold"/>
</dbReference>
<keyword evidence="2" id="KW-0479">Metal-binding</keyword>
<proteinExistence type="inferred from homology"/>
<reference evidence="8" key="1">
    <citation type="submission" date="2024-03" db="EMBL/GenBank/DDBJ databases">
        <title>WGS assembly of Saponaria officinalis var. Norfolk2.</title>
        <authorList>
            <person name="Jenkins J."/>
            <person name="Shu S."/>
            <person name="Grimwood J."/>
            <person name="Barry K."/>
            <person name="Goodstein D."/>
            <person name="Schmutz J."/>
            <person name="Leebens-Mack J."/>
            <person name="Osbourn A."/>
        </authorList>
    </citation>
    <scope>NUCLEOTIDE SEQUENCE [LARGE SCALE GENOMIC DNA]</scope>
    <source>
        <strain evidence="8">JIC</strain>
    </source>
</reference>
<dbReference type="CDD" id="cd04480">
    <property type="entry name" value="RPA1_DBD_A_like"/>
    <property type="match status" value="1"/>
</dbReference>
<evidence type="ECO:0000259" key="6">
    <source>
        <dbReference type="Pfam" id="PF02721"/>
    </source>
</evidence>
<sequence>MAISPVLTINQLKQGVRLTHMNVRVIHKWTRPDIRDKTKTGSIEVLLLDVENEIIQATITKQLISFFGSKILVGKVYSIRNLTVNDNIGPDKATPNPCRLKFEFSSKVQEITNTSIPVHGYQFAKFEDIVNGRVSTTYFIDVVGKLYEIGPIVETRHGHKCRTIKLEDIELVTAGFYYTHAKIIDLDCTSGWYYDSCKLCWAKTIKDEKGRWKCTQTGCDGSTSGLTSRVPRFQVKFIVVDTTDEEAAFVVFDSQITQFINHTAAELLAKIEKAGDHDFIPRELEAFIDKTFVFKIEIHDKYNVCNGSNSYTVLHMSDDDGLCEKWLAKHTELFKVKLDSFKSSTKDMMVRVANVKVLSSTITS</sequence>
<dbReference type="Pfam" id="PF08646">
    <property type="entry name" value="Rep_fac-A_C"/>
    <property type="match status" value="1"/>
</dbReference>
<evidence type="ECO:0000256" key="4">
    <source>
        <dbReference type="ARBA" id="ARBA00022833"/>
    </source>
</evidence>
<name>A0AAW1K741_SAPOF</name>
<comment type="caution">
    <text evidence="8">The sequence shown here is derived from an EMBL/GenBank/DDBJ whole genome shotgun (WGS) entry which is preliminary data.</text>
</comment>
<dbReference type="InterPro" id="IPR047192">
    <property type="entry name" value="Euk_RPA1_DBD_C"/>
</dbReference>
<accession>A0AAW1K741</accession>
<feature type="domain" description="Replication protein A 70 kDa DNA-binding subunit B/D first OB fold" evidence="6">
    <location>
        <begin position="12"/>
        <end position="109"/>
    </location>
</feature>
<evidence type="ECO:0000256" key="1">
    <source>
        <dbReference type="ARBA" id="ARBA00005690"/>
    </source>
</evidence>
<evidence type="ECO:0000313" key="8">
    <source>
        <dbReference type="EMBL" id="KAK9713888.1"/>
    </source>
</evidence>
<comment type="similarity">
    <text evidence="1">Belongs to the replication factor A protein 1 family.</text>
</comment>
<organism evidence="8 9">
    <name type="scientific">Saponaria officinalis</name>
    <name type="common">Common soapwort</name>
    <name type="synonym">Lychnis saponaria</name>
    <dbReference type="NCBI Taxonomy" id="3572"/>
    <lineage>
        <taxon>Eukaryota</taxon>
        <taxon>Viridiplantae</taxon>
        <taxon>Streptophyta</taxon>
        <taxon>Embryophyta</taxon>
        <taxon>Tracheophyta</taxon>
        <taxon>Spermatophyta</taxon>
        <taxon>Magnoliopsida</taxon>
        <taxon>eudicotyledons</taxon>
        <taxon>Gunneridae</taxon>
        <taxon>Pentapetalae</taxon>
        <taxon>Caryophyllales</taxon>
        <taxon>Caryophyllaceae</taxon>
        <taxon>Caryophylleae</taxon>
        <taxon>Saponaria</taxon>
    </lineage>
</organism>
<dbReference type="CDD" id="cd04476">
    <property type="entry name" value="RPA1_DBD_C"/>
    <property type="match status" value="1"/>
</dbReference>
<keyword evidence="9" id="KW-1185">Reference proteome</keyword>
<keyword evidence="4" id="KW-0862">Zinc</keyword>
<gene>
    <name evidence="8" type="ORF">RND81_06G057400</name>
</gene>
<evidence type="ECO:0008006" key="10">
    <source>
        <dbReference type="Google" id="ProtNLM"/>
    </source>
</evidence>
<dbReference type="InterPro" id="IPR003871">
    <property type="entry name" value="RFA1B/D_OB_1st"/>
</dbReference>
<dbReference type="Proteomes" id="UP001443914">
    <property type="component" value="Unassembled WGS sequence"/>
</dbReference>
<dbReference type="Pfam" id="PF02721">
    <property type="entry name" value="DUF223"/>
    <property type="match status" value="1"/>
</dbReference>